<keyword evidence="2" id="KW-1185">Reference proteome</keyword>
<dbReference type="OrthoDB" id="6891850at2"/>
<protein>
    <submittedName>
        <fullName evidence="1">Uncharacterized protein</fullName>
    </submittedName>
</protein>
<name>A0A1K2H9E6_9NEIS</name>
<dbReference type="Proteomes" id="UP000186513">
    <property type="component" value="Unassembled WGS sequence"/>
</dbReference>
<proteinExistence type="predicted"/>
<accession>A0A1K2H9E6</accession>
<sequence length="88" mass="9106">MKAGWYRLELGDALSAPGEIALLAAQCQALRLTGQAGAAIYTRQCGTAGLHCRVEAYFSPALAELARKLGTLPCRAPALAELACICGG</sequence>
<dbReference type="STRING" id="1121279.SAMN02745887_00845"/>
<dbReference type="RefSeq" id="WP_072427392.1">
    <property type="nucleotide sequence ID" value="NZ_FPKR01000003.1"/>
</dbReference>
<reference evidence="1 2" key="1">
    <citation type="submission" date="2016-11" db="EMBL/GenBank/DDBJ databases">
        <authorList>
            <person name="Jaros S."/>
            <person name="Januszkiewicz K."/>
            <person name="Wedrychowicz H."/>
        </authorList>
    </citation>
    <scope>NUCLEOTIDE SEQUENCE [LARGE SCALE GENOMIC DNA]</scope>
    <source>
        <strain evidence="1 2">DSM 18899</strain>
    </source>
</reference>
<evidence type="ECO:0000313" key="2">
    <source>
        <dbReference type="Proteomes" id="UP000186513"/>
    </source>
</evidence>
<organism evidence="1 2">
    <name type="scientific">Chitinimonas taiwanensis DSM 18899</name>
    <dbReference type="NCBI Taxonomy" id="1121279"/>
    <lineage>
        <taxon>Bacteria</taxon>
        <taxon>Pseudomonadati</taxon>
        <taxon>Pseudomonadota</taxon>
        <taxon>Betaproteobacteria</taxon>
        <taxon>Neisseriales</taxon>
        <taxon>Chitinibacteraceae</taxon>
        <taxon>Chitinimonas</taxon>
    </lineage>
</organism>
<dbReference type="AlphaFoldDB" id="A0A1K2H9E6"/>
<dbReference type="EMBL" id="FPKR01000003">
    <property type="protein sequence ID" value="SFZ73476.1"/>
    <property type="molecule type" value="Genomic_DNA"/>
</dbReference>
<evidence type="ECO:0000313" key="1">
    <source>
        <dbReference type="EMBL" id="SFZ73476.1"/>
    </source>
</evidence>
<gene>
    <name evidence="1" type="ORF">SAMN02745887_00845</name>
</gene>